<dbReference type="SUPFAM" id="SSF141322">
    <property type="entry name" value="NfeD domain-like"/>
    <property type="match status" value="1"/>
</dbReference>
<evidence type="ECO:0000256" key="5">
    <source>
        <dbReference type="SAM" id="Phobius"/>
    </source>
</evidence>
<dbReference type="Gene3D" id="2.40.50.140">
    <property type="entry name" value="Nucleic acid-binding proteins"/>
    <property type="match status" value="1"/>
</dbReference>
<reference evidence="7 8" key="1">
    <citation type="submission" date="2016-10" db="EMBL/GenBank/DDBJ databases">
        <authorList>
            <person name="de Groot N.N."/>
        </authorList>
    </citation>
    <scope>NUCLEOTIDE SEQUENCE [LARGE SCALE GENOMIC DNA]</scope>
    <source>
        <strain evidence="7 8">DSM 21800</strain>
    </source>
</reference>
<feature type="transmembrane region" description="Helical" evidence="5">
    <location>
        <begin position="42"/>
        <end position="64"/>
    </location>
</feature>
<keyword evidence="7" id="KW-0378">Hydrolase</keyword>
<dbReference type="Proteomes" id="UP000199103">
    <property type="component" value="Chromosome I"/>
</dbReference>
<evidence type="ECO:0000256" key="4">
    <source>
        <dbReference type="ARBA" id="ARBA00023136"/>
    </source>
</evidence>
<dbReference type="InterPro" id="IPR052165">
    <property type="entry name" value="Membrane_assoc_protease"/>
</dbReference>
<dbReference type="OrthoDB" id="9792945at2"/>
<keyword evidence="2 5" id="KW-0812">Transmembrane</keyword>
<comment type="subcellular location">
    <subcellularLocation>
        <location evidence="1">Membrane</location>
        <topology evidence="1">Multi-pass membrane protein</topology>
    </subcellularLocation>
</comment>
<evidence type="ECO:0000256" key="2">
    <source>
        <dbReference type="ARBA" id="ARBA00022692"/>
    </source>
</evidence>
<keyword evidence="8" id="KW-1185">Reference proteome</keyword>
<dbReference type="Pfam" id="PF01957">
    <property type="entry name" value="NfeD"/>
    <property type="match status" value="1"/>
</dbReference>
<dbReference type="RefSeq" id="WP_091531485.1">
    <property type="nucleotide sequence ID" value="NZ_LT629772.1"/>
</dbReference>
<keyword evidence="3 5" id="KW-1133">Transmembrane helix</keyword>
<dbReference type="STRING" id="630515.SAMN04489812_0039"/>
<organism evidence="7 8">
    <name type="scientific">Microlunatus soli</name>
    <dbReference type="NCBI Taxonomy" id="630515"/>
    <lineage>
        <taxon>Bacteria</taxon>
        <taxon>Bacillati</taxon>
        <taxon>Actinomycetota</taxon>
        <taxon>Actinomycetes</taxon>
        <taxon>Propionibacteriales</taxon>
        <taxon>Propionibacteriaceae</taxon>
        <taxon>Microlunatus</taxon>
    </lineage>
</organism>
<evidence type="ECO:0000313" key="7">
    <source>
        <dbReference type="EMBL" id="SDR82878.1"/>
    </source>
</evidence>
<dbReference type="AlphaFoldDB" id="A0A1H1M7Z7"/>
<proteinExistence type="predicted"/>
<dbReference type="InterPro" id="IPR012340">
    <property type="entry name" value="NA-bd_OB-fold"/>
</dbReference>
<protein>
    <submittedName>
        <fullName evidence="7">Membrane protein implicated in regulation of membrane protease activity</fullName>
    </submittedName>
</protein>
<gene>
    <name evidence="7" type="ORF">SAMN04489812_0039</name>
</gene>
<accession>A0A1H1M7Z7</accession>
<keyword evidence="7" id="KW-0645">Protease</keyword>
<dbReference type="PANTHER" id="PTHR33507:SF3">
    <property type="entry name" value="INNER MEMBRANE PROTEIN YBBJ"/>
    <property type="match status" value="1"/>
</dbReference>
<sequence>MQAWLIWLAVAAGLGFVELAAMTLDFALLAVAALSAAGVAALGLGIGFQFLTFFVVAVLLALLVRPVARRHLRNTPMIRSGTARLVGRTAVTLTVVGRDSGRVKLEGEEWTARPYEDGLVIPEGTTVDVFAIEGATALVHPRDAMISWETPWQS</sequence>
<dbReference type="GO" id="GO:0005886">
    <property type="term" value="C:plasma membrane"/>
    <property type="evidence" value="ECO:0007669"/>
    <property type="project" value="TreeGrafter"/>
</dbReference>
<evidence type="ECO:0000256" key="1">
    <source>
        <dbReference type="ARBA" id="ARBA00004141"/>
    </source>
</evidence>
<dbReference type="PANTHER" id="PTHR33507">
    <property type="entry name" value="INNER MEMBRANE PROTEIN YBBJ"/>
    <property type="match status" value="1"/>
</dbReference>
<evidence type="ECO:0000259" key="6">
    <source>
        <dbReference type="Pfam" id="PF01957"/>
    </source>
</evidence>
<evidence type="ECO:0000256" key="3">
    <source>
        <dbReference type="ARBA" id="ARBA00022989"/>
    </source>
</evidence>
<feature type="domain" description="NfeD-like C-terminal" evidence="6">
    <location>
        <begin position="83"/>
        <end position="141"/>
    </location>
</feature>
<dbReference type="GO" id="GO:0006508">
    <property type="term" value="P:proteolysis"/>
    <property type="evidence" value="ECO:0007669"/>
    <property type="project" value="UniProtKB-KW"/>
</dbReference>
<evidence type="ECO:0000313" key="8">
    <source>
        <dbReference type="Proteomes" id="UP000199103"/>
    </source>
</evidence>
<name>A0A1H1M7Z7_9ACTN</name>
<dbReference type="EMBL" id="LT629772">
    <property type="protein sequence ID" value="SDR82878.1"/>
    <property type="molecule type" value="Genomic_DNA"/>
</dbReference>
<dbReference type="GO" id="GO:0008233">
    <property type="term" value="F:peptidase activity"/>
    <property type="evidence" value="ECO:0007669"/>
    <property type="project" value="UniProtKB-KW"/>
</dbReference>
<keyword evidence="4 5" id="KW-0472">Membrane</keyword>
<dbReference type="InterPro" id="IPR002810">
    <property type="entry name" value="NfeD-like_C"/>
</dbReference>